<feature type="region of interest" description="Disordered" evidence="1">
    <location>
        <begin position="172"/>
        <end position="203"/>
    </location>
</feature>
<keyword evidence="3" id="KW-1185">Reference proteome</keyword>
<dbReference type="EMBL" id="BDRX01000186">
    <property type="protein sequence ID" value="GBG00004.1"/>
    <property type="molecule type" value="Genomic_DNA"/>
</dbReference>
<evidence type="ECO:0000256" key="1">
    <source>
        <dbReference type="SAM" id="MobiDB-lite"/>
    </source>
</evidence>
<feature type="compositionally biased region" description="Basic and acidic residues" evidence="1">
    <location>
        <begin position="144"/>
        <end position="154"/>
    </location>
</feature>
<gene>
    <name evidence="2" type="ORF">Rsub_12782</name>
</gene>
<dbReference type="AlphaFoldDB" id="A0A2V0PPB7"/>
<organism evidence="2 3">
    <name type="scientific">Raphidocelis subcapitata</name>
    <dbReference type="NCBI Taxonomy" id="307507"/>
    <lineage>
        <taxon>Eukaryota</taxon>
        <taxon>Viridiplantae</taxon>
        <taxon>Chlorophyta</taxon>
        <taxon>core chlorophytes</taxon>
        <taxon>Chlorophyceae</taxon>
        <taxon>CS clade</taxon>
        <taxon>Sphaeropleales</taxon>
        <taxon>Selenastraceae</taxon>
        <taxon>Raphidocelis</taxon>
    </lineage>
</organism>
<feature type="region of interest" description="Disordered" evidence="1">
    <location>
        <begin position="1"/>
        <end position="23"/>
    </location>
</feature>
<evidence type="ECO:0000313" key="2">
    <source>
        <dbReference type="EMBL" id="GBG00004.1"/>
    </source>
</evidence>
<name>A0A2V0PPB7_9CHLO</name>
<feature type="region of interest" description="Disordered" evidence="1">
    <location>
        <begin position="137"/>
        <end position="157"/>
    </location>
</feature>
<comment type="caution">
    <text evidence="2">The sequence shown here is derived from an EMBL/GenBank/DDBJ whole genome shotgun (WGS) entry which is preliminary data.</text>
</comment>
<protein>
    <submittedName>
        <fullName evidence="2">Uncharacterized protein</fullName>
    </submittedName>
</protein>
<evidence type="ECO:0000313" key="3">
    <source>
        <dbReference type="Proteomes" id="UP000247498"/>
    </source>
</evidence>
<feature type="compositionally biased region" description="Gly residues" evidence="1">
    <location>
        <begin position="181"/>
        <end position="203"/>
    </location>
</feature>
<proteinExistence type="predicted"/>
<sequence>MDVPRATGAHHAPPDQNAQPASARDLWREARKLLSDLEERLLERRFDKEALEREVKARKSDLQAVVDDIRQLQGERELAAQSTAAAAGILQRLDTSLAAVAQEASQLAVQLQLLRSKAVADEARLAQTRATLEAGAQEQAEVMGRGRPEAEKRAAAQAELARIARRAADAAEAEAAARKAAGGGGAQQEGGADGGGAGGAVGGPLGGLLQGAARLQEAAEEQCLPAEWLKGQSAGEAGGCPPSAARD</sequence>
<reference evidence="2 3" key="1">
    <citation type="journal article" date="2018" name="Sci. Rep.">
        <title>Raphidocelis subcapitata (=Pseudokirchneriella subcapitata) provides an insight into genome evolution and environmental adaptations in the Sphaeropleales.</title>
        <authorList>
            <person name="Suzuki S."/>
            <person name="Yamaguchi H."/>
            <person name="Nakajima N."/>
            <person name="Kawachi M."/>
        </authorList>
    </citation>
    <scope>NUCLEOTIDE SEQUENCE [LARGE SCALE GENOMIC DNA]</scope>
    <source>
        <strain evidence="2 3">NIES-35</strain>
    </source>
</reference>
<dbReference type="Proteomes" id="UP000247498">
    <property type="component" value="Unassembled WGS sequence"/>
</dbReference>
<accession>A0A2V0PPB7</accession>
<dbReference type="InParanoid" id="A0A2V0PPB7"/>